<name>A0A7W4NRD9_9PROT</name>
<gene>
    <name evidence="2" type="ORF">HLH48_12015</name>
</gene>
<accession>A0A7W4NRD9</accession>
<keyword evidence="1" id="KW-0732">Signal</keyword>
<proteinExistence type="predicted"/>
<protein>
    <recommendedName>
        <fullName evidence="4">Chorismate lyase</fullName>
    </recommendedName>
</protein>
<organism evidence="2 3">
    <name type="scientific">Gluconacetobacter sacchari</name>
    <dbReference type="NCBI Taxonomy" id="92759"/>
    <lineage>
        <taxon>Bacteria</taxon>
        <taxon>Pseudomonadati</taxon>
        <taxon>Pseudomonadota</taxon>
        <taxon>Alphaproteobacteria</taxon>
        <taxon>Acetobacterales</taxon>
        <taxon>Acetobacteraceae</taxon>
        <taxon>Gluconacetobacter</taxon>
    </lineage>
</organism>
<comment type="caution">
    <text evidence="2">The sequence shown here is derived from an EMBL/GenBank/DDBJ whole genome shotgun (WGS) entry which is preliminary data.</text>
</comment>
<dbReference type="InterPro" id="IPR028978">
    <property type="entry name" value="Chorismate_lyase_/UTRA_dom_sf"/>
</dbReference>
<reference evidence="2 3" key="1">
    <citation type="submission" date="2020-04" db="EMBL/GenBank/DDBJ databases">
        <title>Description of novel Gluconacetobacter.</title>
        <authorList>
            <person name="Sombolestani A."/>
        </authorList>
    </citation>
    <scope>NUCLEOTIDE SEQUENCE [LARGE SCALE GENOMIC DNA]</scope>
    <source>
        <strain evidence="2 3">LMG 19747</strain>
    </source>
</reference>
<feature type="signal peptide" evidence="1">
    <location>
        <begin position="1"/>
        <end position="21"/>
    </location>
</feature>
<sequence length="229" mass="24930">MKAAWALLVWSGLAVATPAAANERGTMWPDTPRARLELEALVATLDASLLSHPSATLTLEAWCRDHGLAPVAHVVAHRVPGIARAPSAEQRHDLAVGADEPVAYRRVALACGDRVLSVADNWYVPSRLTPAMNDLLARTDTAFGHAVADLRFTRRTLDSTRLFTPLPDGWERRGLPPPGPGPLAIPADILRHRALLYRRDGLPFSEVVETYTAAMLDFPPPPQPKREAP</sequence>
<evidence type="ECO:0000313" key="3">
    <source>
        <dbReference type="Proteomes" id="UP000589085"/>
    </source>
</evidence>
<dbReference type="RefSeq" id="WP_182997744.1">
    <property type="nucleotide sequence ID" value="NZ_JABEQJ010000014.1"/>
</dbReference>
<dbReference type="EMBL" id="JABEQJ010000014">
    <property type="protein sequence ID" value="MBB2160888.1"/>
    <property type="molecule type" value="Genomic_DNA"/>
</dbReference>
<evidence type="ECO:0008006" key="4">
    <source>
        <dbReference type="Google" id="ProtNLM"/>
    </source>
</evidence>
<dbReference type="AlphaFoldDB" id="A0A7W4NRD9"/>
<dbReference type="Gene3D" id="3.40.1410.10">
    <property type="entry name" value="Chorismate lyase-like"/>
    <property type="match status" value="1"/>
</dbReference>
<dbReference type="Proteomes" id="UP000589085">
    <property type="component" value="Unassembled WGS sequence"/>
</dbReference>
<evidence type="ECO:0000313" key="2">
    <source>
        <dbReference type="EMBL" id="MBB2160888.1"/>
    </source>
</evidence>
<feature type="chain" id="PRO_5030861168" description="Chorismate lyase" evidence="1">
    <location>
        <begin position="22"/>
        <end position="229"/>
    </location>
</feature>
<evidence type="ECO:0000256" key="1">
    <source>
        <dbReference type="SAM" id="SignalP"/>
    </source>
</evidence>
<dbReference type="SUPFAM" id="SSF64288">
    <property type="entry name" value="Chorismate lyase-like"/>
    <property type="match status" value="1"/>
</dbReference>